<dbReference type="InterPro" id="IPR001845">
    <property type="entry name" value="HTH_ArsR_DNA-bd_dom"/>
</dbReference>
<dbReference type="InterPro" id="IPR036388">
    <property type="entry name" value="WH-like_DNA-bd_sf"/>
</dbReference>
<dbReference type="NCBIfam" id="NF033788">
    <property type="entry name" value="HTH_metalloreg"/>
    <property type="match status" value="1"/>
</dbReference>
<evidence type="ECO:0000256" key="3">
    <source>
        <dbReference type="ARBA" id="ARBA00023163"/>
    </source>
</evidence>
<keyword evidence="6" id="KW-1185">Reference proteome</keyword>
<dbReference type="Proteomes" id="UP000616595">
    <property type="component" value="Unassembled WGS sequence"/>
</dbReference>
<dbReference type="PANTHER" id="PTHR33154:SF36">
    <property type="entry name" value="TRANSCRIPTIONAL REGULATOR"/>
    <property type="match status" value="1"/>
</dbReference>
<dbReference type="EMBL" id="WJBD01000002">
    <property type="protein sequence ID" value="MBC3887177.1"/>
    <property type="molecule type" value="Genomic_DNA"/>
</dbReference>
<dbReference type="GO" id="GO:0003700">
    <property type="term" value="F:DNA-binding transcription factor activity"/>
    <property type="evidence" value="ECO:0007669"/>
    <property type="project" value="InterPro"/>
</dbReference>
<dbReference type="InterPro" id="IPR036390">
    <property type="entry name" value="WH_DNA-bd_sf"/>
</dbReference>
<gene>
    <name evidence="5" type="ORF">GH810_02495</name>
</gene>
<keyword evidence="3" id="KW-0804">Transcription</keyword>
<dbReference type="OrthoDB" id="9798835at2"/>
<comment type="caution">
    <text evidence="5">The sequence shown here is derived from an EMBL/GenBank/DDBJ whole genome shotgun (WGS) entry which is preliminary data.</text>
</comment>
<dbReference type="GO" id="GO:0003677">
    <property type="term" value="F:DNA binding"/>
    <property type="evidence" value="ECO:0007669"/>
    <property type="project" value="UniProtKB-KW"/>
</dbReference>
<dbReference type="SMART" id="SM00418">
    <property type="entry name" value="HTH_ARSR"/>
    <property type="match status" value="1"/>
</dbReference>
<dbReference type="PANTHER" id="PTHR33154">
    <property type="entry name" value="TRANSCRIPTIONAL REGULATOR, ARSR FAMILY"/>
    <property type="match status" value="1"/>
</dbReference>
<reference evidence="5" key="2">
    <citation type="submission" date="2020-10" db="EMBL/GenBank/DDBJ databases">
        <title>Comparative genomics of the Acetobacterium genus.</title>
        <authorList>
            <person name="Marshall C."/>
            <person name="May H."/>
            <person name="Norman S."/>
        </authorList>
    </citation>
    <scope>NUCLEOTIDE SEQUENCE</scope>
    <source>
        <strain evidence="5">DER-2019</strain>
    </source>
</reference>
<protein>
    <submittedName>
        <fullName evidence="5">Metalloregulator ArsR/SmtB family transcription factor</fullName>
    </submittedName>
</protein>
<name>A0A923HSX2_9FIRM</name>
<proteinExistence type="predicted"/>
<keyword evidence="1" id="KW-0805">Transcription regulation</keyword>
<keyword evidence="2" id="KW-0238">DNA-binding</keyword>
<accession>A0A923HSX2</accession>
<dbReference type="RefSeq" id="WP_148566478.1">
    <property type="nucleotide sequence ID" value="NZ_RXYA01000004.1"/>
</dbReference>
<dbReference type="Pfam" id="PF01022">
    <property type="entry name" value="HTH_5"/>
    <property type="match status" value="1"/>
</dbReference>
<dbReference type="InterPro" id="IPR011991">
    <property type="entry name" value="ArsR-like_HTH"/>
</dbReference>
<dbReference type="PROSITE" id="PS50987">
    <property type="entry name" value="HTH_ARSR_2"/>
    <property type="match status" value="1"/>
</dbReference>
<dbReference type="Gene3D" id="1.10.10.10">
    <property type="entry name" value="Winged helix-like DNA-binding domain superfamily/Winged helix DNA-binding domain"/>
    <property type="match status" value="1"/>
</dbReference>
<evidence type="ECO:0000313" key="6">
    <source>
        <dbReference type="Proteomes" id="UP000616595"/>
    </source>
</evidence>
<evidence type="ECO:0000256" key="2">
    <source>
        <dbReference type="ARBA" id="ARBA00023125"/>
    </source>
</evidence>
<dbReference type="AlphaFoldDB" id="A0A923HSX2"/>
<dbReference type="CDD" id="cd00090">
    <property type="entry name" value="HTH_ARSR"/>
    <property type="match status" value="1"/>
</dbReference>
<sequence>MNSDDVSVKIFKALGHPIRLQIVKFLLDEPRCVCEINKHFEFSQANTSQHLKILKEAGILENKKVGVEMHYAVKLKGIASLLSIMENVVAEFFETLDF</sequence>
<organism evidence="5 6">
    <name type="scientific">Acetobacterium paludosum</name>
    <dbReference type="NCBI Taxonomy" id="52693"/>
    <lineage>
        <taxon>Bacteria</taxon>
        <taxon>Bacillati</taxon>
        <taxon>Bacillota</taxon>
        <taxon>Clostridia</taxon>
        <taxon>Eubacteriales</taxon>
        <taxon>Eubacteriaceae</taxon>
        <taxon>Acetobacterium</taxon>
    </lineage>
</organism>
<reference evidence="5" key="1">
    <citation type="submission" date="2019-10" db="EMBL/GenBank/DDBJ databases">
        <authorList>
            <person name="Ross D.E."/>
            <person name="Gulliver D."/>
        </authorList>
    </citation>
    <scope>NUCLEOTIDE SEQUENCE</scope>
    <source>
        <strain evidence="5">DER-2019</strain>
    </source>
</reference>
<dbReference type="SUPFAM" id="SSF46785">
    <property type="entry name" value="Winged helix' DNA-binding domain"/>
    <property type="match status" value="1"/>
</dbReference>
<feature type="domain" description="HTH arsR-type" evidence="4">
    <location>
        <begin position="1"/>
        <end position="93"/>
    </location>
</feature>
<dbReference type="InterPro" id="IPR051081">
    <property type="entry name" value="HTH_MetalResp_TranReg"/>
</dbReference>
<evidence type="ECO:0000313" key="5">
    <source>
        <dbReference type="EMBL" id="MBC3887177.1"/>
    </source>
</evidence>
<evidence type="ECO:0000259" key="4">
    <source>
        <dbReference type="PROSITE" id="PS50987"/>
    </source>
</evidence>
<dbReference type="PRINTS" id="PR00778">
    <property type="entry name" value="HTHARSR"/>
</dbReference>
<evidence type="ECO:0000256" key="1">
    <source>
        <dbReference type="ARBA" id="ARBA00023015"/>
    </source>
</evidence>